<evidence type="ECO:0000256" key="3">
    <source>
        <dbReference type="ARBA" id="ARBA00022801"/>
    </source>
</evidence>
<comment type="caution">
    <text evidence="7">The sequence shown here is derived from an EMBL/GenBank/DDBJ whole genome shotgun (WGS) entry which is preliminary data.</text>
</comment>
<dbReference type="InterPro" id="IPR028090">
    <property type="entry name" value="JAB_dom_prok"/>
</dbReference>
<evidence type="ECO:0000256" key="1">
    <source>
        <dbReference type="ARBA" id="ARBA00022670"/>
    </source>
</evidence>
<dbReference type="GO" id="GO:0000502">
    <property type="term" value="C:proteasome complex"/>
    <property type="evidence" value="ECO:0007669"/>
    <property type="project" value="UniProtKB-KW"/>
</dbReference>
<dbReference type="InterPro" id="IPR051929">
    <property type="entry name" value="VirAsm_ModProt"/>
</dbReference>
<organism evidence="7 8">
    <name type="scientific">Paenibacillus barengoltzii J12</name>
    <dbReference type="NCBI Taxonomy" id="935846"/>
    <lineage>
        <taxon>Bacteria</taxon>
        <taxon>Bacillati</taxon>
        <taxon>Bacillota</taxon>
        <taxon>Bacilli</taxon>
        <taxon>Bacillales</taxon>
        <taxon>Paenibacillaceae</taxon>
        <taxon>Paenibacillus</taxon>
    </lineage>
</organism>
<name>A0ABY1LW51_9BACL</name>
<keyword evidence="1" id="KW-0645">Protease</keyword>
<evidence type="ECO:0000256" key="5">
    <source>
        <dbReference type="ARBA" id="ARBA00023049"/>
    </source>
</evidence>
<reference evidence="7 8" key="1">
    <citation type="submission" date="2017-04" db="EMBL/GenBank/DDBJ databases">
        <authorList>
            <person name="Varghese N."/>
            <person name="Submissions S."/>
        </authorList>
    </citation>
    <scope>NUCLEOTIDE SEQUENCE [LARGE SCALE GENOMIC DNA]</scope>
    <source>
        <strain evidence="7 8">J12</strain>
    </source>
</reference>
<evidence type="ECO:0000256" key="4">
    <source>
        <dbReference type="ARBA" id="ARBA00022833"/>
    </source>
</evidence>
<evidence type="ECO:0000313" key="7">
    <source>
        <dbReference type="EMBL" id="SMF17909.1"/>
    </source>
</evidence>
<protein>
    <submittedName>
        <fullName evidence="7">Proteasome lid subunit RPN8/RPN11, contains Jab1/MPN metalloenzyme (JAMM) motif</fullName>
    </submittedName>
</protein>
<feature type="domain" description="JAB" evidence="6">
    <location>
        <begin position="10"/>
        <end position="111"/>
    </location>
</feature>
<evidence type="ECO:0000313" key="8">
    <source>
        <dbReference type="Proteomes" id="UP000192939"/>
    </source>
</evidence>
<dbReference type="RefSeq" id="WP_016312731.1">
    <property type="nucleotide sequence ID" value="NZ_FXAE01000013.1"/>
</dbReference>
<dbReference type="SUPFAM" id="SSF102712">
    <property type="entry name" value="JAB1/MPN domain"/>
    <property type="match status" value="1"/>
</dbReference>
<keyword evidence="2" id="KW-0479">Metal-binding</keyword>
<gene>
    <name evidence="7" type="ORF">SAMN02744124_01676</name>
</gene>
<proteinExistence type="predicted"/>
<sequence>MNQSWILPPHIRDEMLQDGQDRYPEEACGLLFGSLNGRIGTIERYLPVANHSQIPLHAFELDPAIWVRSCFDPRLIGVYHTHPTSPPQPSSEDLRQLPNFADRLQLYLIGGRMNPSNDKPPGEPDGFMLHAYGISAYSGGYRLLPIKLREN</sequence>
<dbReference type="CDD" id="cd08070">
    <property type="entry name" value="MPN_like"/>
    <property type="match status" value="1"/>
</dbReference>
<dbReference type="Gene3D" id="3.40.140.10">
    <property type="entry name" value="Cytidine Deaminase, domain 2"/>
    <property type="match status" value="1"/>
</dbReference>
<dbReference type="GeneID" id="43347275"/>
<dbReference type="Proteomes" id="UP000192939">
    <property type="component" value="Unassembled WGS sequence"/>
</dbReference>
<dbReference type="Pfam" id="PF14464">
    <property type="entry name" value="Prok-JAB"/>
    <property type="match status" value="1"/>
</dbReference>
<accession>A0ABY1LW51</accession>
<evidence type="ECO:0000256" key="2">
    <source>
        <dbReference type="ARBA" id="ARBA00022723"/>
    </source>
</evidence>
<keyword evidence="5" id="KW-0482">Metalloprotease</keyword>
<evidence type="ECO:0000259" key="6">
    <source>
        <dbReference type="Pfam" id="PF14464"/>
    </source>
</evidence>
<dbReference type="PANTHER" id="PTHR34858:SF1">
    <property type="entry name" value="CYSO-CYSTEINE PEPTIDASE"/>
    <property type="match status" value="1"/>
</dbReference>
<keyword evidence="4" id="KW-0862">Zinc</keyword>
<dbReference type="PANTHER" id="PTHR34858">
    <property type="entry name" value="CYSO-CYSTEINE PEPTIDASE"/>
    <property type="match status" value="1"/>
</dbReference>
<keyword evidence="8" id="KW-1185">Reference proteome</keyword>
<keyword evidence="3" id="KW-0378">Hydrolase</keyword>
<keyword evidence="7" id="KW-0647">Proteasome</keyword>
<dbReference type="EMBL" id="FXAE01000013">
    <property type="protein sequence ID" value="SMF17909.1"/>
    <property type="molecule type" value="Genomic_DNA"/>
</dbReference>